<feature type="transmembrane region" description="Helical" evidence="6">
    <location>
        <begin position="184"/>
        <end position="210"/>
    </location>
</feature>
<evidence type="ECO:0000313" key="8">
    <source>
        <dbReference type="EMBL" id="RFM24282.1"/>
    </source>
</evidence>
<evidence type="ECO:0000256" key="6">
    <source>
        <dbReference type="SAM" id="Phobius"/>
    </source>
</evidence>
<dbReference type="GO" id="GO:0005886">
    <property type="term" value="C:plasma membrane"/>
    <property type="evidence" value="ECO:0007669"/>
    <property type="project" value="UniProtKB-SubCell"/>
</dbReference>
<feature type="transmembrane region" description="Helical" evidence="6">
    <location>
        <begin position="20"/>
        <end position="42"/>
    </location>
</feature>
<feature type="transmembrane region" description="Helical" evidence="6">
    <location>
        <begin position="230"/>
        <end position="257"/>
    </location>
</feature>
<proteinExistence type="predicted"/>
<evidence type="ECO:0000256" key="4">
    <source>
        <dbReference type="ARBA" id="ARBA00022989"/>
    </source>
</evidence>
<keyword evidence="5 6" id="KW-0472">Membrane</keyword>
<gene>
    <name evidence="8" type="ORF">D0433_06550</name>
</gene>
<dbReference type="InterPro" id="IPR013525">
    <property type="entry name" value="ABC2_TM"/>
</dbReference>
<evidence type="ECO:0000256" key="5">
    <source>
        <dbReference type="ARBA" id="ARBA00023136"/>
    </source>
</evidence>
<dbReference type="AlphaFoldDB" id="A0A395M0P0"/>
<reference evidence="8 9" key="1">
    <citation type="journal article" date="2011" name="ISME J.">
        <title>Community ecology of hot spring cyanobacterial mats: predominant populations and their functional potential.</title>
        <authorList>
            <person name="Klatt C.G."/>
            <person name="Wood J.M."/>
            <person name="Rusch D.B."/>
            <person name="Bateson M.M."/>
            <person name="Hamamura N."/>
            <person name="Heidelberg J.F."/>
            <person name="Grossman A.R."/>
            <person name="Bhaya D."/>
            <person name="Cohan F.M."/>
            <person name="Kuhl M."/>
            <person name="Bryant D.A."/>
            <person name="Ward D.M."/>
        </authorList>
    </citation>
    <scope>NUCLEOTIDE SEQUENCE [LARGE SCALE GENOMIC DNA]</scope>
    <source>
        <strain evidence="8">OS</strain>
    </source>
</reference>
<keyword evidence="3 6" id="KW-0812">Transmembrane</keyword>
<dbReference type="Proteomes" id="UP000266389">
    <property type="component" value="Unassembled WGS sequence"/>
</dbReference>
<feature type="transmembrane region" description="Helical" evidence="6">
    <location>
        <begin position="367"/>
        <end position="386"/>
    </location>
</feature>
<feature type="transmembrane region" description="Helical" evidence="6">
    <location>
        <begin position="343"/>
        <end position="361"/>
    </location>
</feature>
<evidence type="ECO:0000256" key="2">
    <source>
        <dbReference type="ARBA" id="ARBA00022475"/>
    </source>
</evidence>
<protein>
    <submittedName>
        <fullName evidence="8">ABC transporter permease</fullName>
    </submittedName>
</protein>
<name>A0A395M0P0_9BACT</name>
<dbReference type="PANTHER" id="PTHR30294:SF29">
    <property type="entry name" value="MULTIDRUG ABC TRANSPORTER PERMEASE YBHS-RELATED"/>
    <property type="match status" value="1"/>
</dbReference>
<evidence type="ECO:0000259" key="7">
    <source>
        <dbReference type="Pfam" id="PF12698"/>
    </source>
</evidence>
<dbReference type="PANTHER" id="PTHR30294">
    <property type="entry name" value="MEMBRANE COMPONENT OF ABC TRANSPORTER YHHJ-RELATED"/>
    <property type="match status" value="1"/>
</dbReference>
<comment type="subcellular location">
    <subcellularLocation>
        <location evidence="1">Cell membrane</location>
        <topology evidence="1">Multi-pass membrane protein</topology>
    </subcellularLocation>
</comment>
<feature type="domain" description="ABC-2 type transporter transmembrane" evidence="7">
    <location>
        <begin position="20"/>
        <end position="388"/>
    </location>
</feature>
<sequence>MSKIAIVARKEYSERITSAGFIITTILVPVLMIVLVVVPILIQFLSSKSDTRVAIIDKTQQLKADLTDVFASRSSMQIVFADFADAQEREVLIKETDLGKLSGYLVIQYDSTGKVLATYTSKNLTDFDLLRELESGVRAAVRRKLLSERGFSHADIEFLEKPTQFKTQKLSGGKASSDSGISSIVLSFVMGLLIYSTIIGYGALISSSIIGEKSSRVMEVLISSIKPFELLIGKIIGIGLVALTQYAVWVIAALALSGLSLKGLGGAASKINFEIPPLLLFYFVLYFVLGYLIYATLYAATGSIFENEQDAQSLQFPITFLVILSYLFIYFTASKPDSLPATLLSLVPFFTPILMICRLSATDVPLWQISLSLVLMMLTFCAILWGSAKIYRMGVLLYGKKPSLNEVIKWLRYA</sequence>
<keyword evidence="2" id="KW-1003">Cell membrane</keyword>
<dbReference type="EMBL" id="PHFL01000044">
    <property type="protein sequence ID" value="RFM24282.1"/>
    <property type="molecule type" value="Genomic_DNA"/>
</dbReference>
<keyword evidence="4 6" id="KW-1133">Transmembrane helix</keyword>
<evidence type="ECO:0000313" key="9">
    <source>
        <dbReference type="Proteomes" id="UP000266389"/>
    </source>
</evidence>
<organism evidence="8 9">
    <name type="scientific">Candidatus Thermochlorobacter aerophilus</name>
    <dbReference type="NCBI Taxonomy" id="1868324"/>
    <lineage>
        <taxon>Bacteria</taxon>
        <taxon>Pseudomonadati</taxon>
        <taxon>Chlorobiota</taxon>
        <taxon>Chlorobiia</taxon>
        <taxon>Chlorobiales</taxon>
        <taxon>Candidatus Thermochlorobacteriaceae</taxon>
        <taxon>Candidatus Thermochlorobacter</taxon>
    </lineage>
</organism>
<dbReference type="GO" id="GO:0140359">
    <property type="term" value="F:ABC-type transporter activity"/>
    <property type="evidence" value="ECO:0007669"/>
    <property type="project" value="InterPro"/>
</dbReference>
<accession>A0A395M0P0</accession>
<dbReference type="InterPro" id="IPR051449">
    <property type="entry name" value="ABC-2_transporter_component"/>
</dbReference>
<dbReference type="Pfam" id="PF12698">
    <property type="entry name" value="ABC2_membrane_3"/>
    <property type="match status" value="1"/>
</dbReference>
<evidence type="ECO:0000256" key="1">
    <source>
        <dbReference type="ARBA" id="ARBA00004651"/>
    </source>
</evidence>
<comment type="caution">
    <text evidence="8">The sequence shown here is derived from an EMBL/GenBank/DDBJ whole genome shotgun (WGS) entry which is preliminary data.</text>
</comment>
<evidence type="ECO:0000256" key="3">
    <source>
        <dbReference type="ARBA" id="ARBA00022692"/>
    </source>
</evidence>
<feature type="transmembrane region" description="Helical" evidence="6">
    <location>
        <begin position="278"/>
        <end position="301"/>
    </location>
</feature>
<feature type="transmembrane region" description="Helical" evidence="6">
    <location>
        <begin position="313"/>
        <end position="331"/>
    </location>
</feature>